<gene>
    <name evidence="5" type="ORF">R3Q59_39115</name>
</gene>
<dbReference type="InterPro" id="IPR025736">
    <property type="entry name" value="PucR_C-HTH_dom"/>
</dbReference>
<comment type="similarity">
    <text evidence="1">Belongs to the CdaR family.</text>
</comment>
<dbReference type="EMBL" id="JAWLKA010000039">
    <property type="protein sequence ID" value="MDV6286496.1"/>
    <property type="molecule type" value="Genomic_DNA"/>
</dbReference>
<feature type="domain" description="PucR C-terminal helix-turn-helix" evidence="3">
    <location>
        <begin position="448"/>
        <end position="506"/>
    </location>
</feature>
<dbReference type="InterPro" id="IPR042070">
    <property type="entry name" value="PucR_C-HTH_sf"/>
</dbReference>
<dbReference type="Gene3D" id="1.10.10.2840">
    <property type="entry name" value="PucR C-terminal helix-turn-helix domain"/>
    <property type="match status" value="1"/>
</dbReference>
<protein>
    <submittedName>
        <fullName evidence="5">PucR family transcriptional regulator ligand-binding domain-containing protein</fullName>
    </submittedName>
</protein>
<comment type="caution">
    <text evidence="5">The sequence shown here is derived from an EMBL/GenBank/DDBJ whole genome shotgun (WGS) entry which is preliminary data.</text>
</comment>
<dbReference type="InterPro" id="IPR041522">
    <property type="entry name" value="CdaR_GGDEF"/>
</dbReference>
<evidence type="ECO:0000259" key="4">
    <source>
        <dbReference type="Pfam" id="PF17853"/>
    </source>
</evidence>
<sequence>MAITVRRLSQHNKLGLTLVAGLDGADRLITWAHAIELADPAPWLSGGELIMTTGLNIGSTQEEQFNYVASLVQAGSVALAFDTGTTFSDVPEGIRAAGDSLGFPILKVPASTPFIAITRAVIDDLTADQLRSVQKVVDQQGTFARATLRGGVPALVQALARALSSTVLVVDTEHRVLAQYGTATTRLLTSVLEGGTHGLGRQRQTSRVVGDDDGGYCMIQSVGASQELFGYLAVHLHGPMSPSDRLLTAHAVSLISIELAKPAELVEAEQRLRTSVTRLLLEFGDTVDSSLLRYFGFDTASMVSALAFTDIGALLPAERQANQVLGAEQVPYLMSTVDAELVVIIPIDVVDVVGPRLNHRLGAQLQRPLGAGVGRPVTLPDVALSVRQAVTAARAARLQTQRYVEFAKLGAFTLLLGAQSPGDLMALSDSLLAVLDDYDRSHATGGHLVTTLTAFLEHNGQTEVAAAHLSVHRHTMRNRIQKIAELLDRDLDSAHVRADLWLALQARQLLATQVTVMS</sequence>
<name>A0ABU4CSD5_RHOJO</name>
<keyword evidence="6" id="KW-1185">Reference proteome</keyword>
<dbReference type="Proteomes" id="UP001185737">
    <property type="component" value="Unassembled WGS sequence"/>
</dbReference>
<dbReference type="InterPro" id="IPR012914">
    <property type="entry name" value="PucR_dom"/>
</dbReference>
<evidence type="ECO:0000313" key="6">
    <source>
        <dbReference type="Proteomes" id="UP001185737"/>
    </source>
</evidence>
<accession>A0ABU4CSD5</accession>
<dbReference type="Pfam" id="PF17853">
    <property type="entry name" value="GGDEF_2"/>
    <property type="match status" value="1"/>
</dbReference>
<dbReference type="PANTHER" id="PTHR33744">
    <property type="entry name" value="CARBOHYDRATE DIACID REGULATOR"/>
    <property type="match status" value="1"/>
</dbReference>
<organism evidence="5 6">
    <name type="scientific">Rhodococcus jostii</name>
    <dbReference type="NCBI Taxonomy" id="132919"/>
    <lineage>
        <taxon>Bacteria</taxon>
        <taxon>Bacillati</taxon>
        <taxon>Actinomycetota</taxon>
        <taxon>Actinomycetes</taxon>
        <taxon>Mycobacteriales</taxon>
        <taxon>Nocardiaceae</taxon>
        <taxon>Rhodococcus</taxon>
    </lineage>
</organism>
<proteinExistence type="inferred from homology"/>
<feature type="domain" description="CdaR GGDEF-like" evidence="4">
    <location>
        <begin position="292"/>
        <end position="395"/>
    </location>
</feature>
<dbReference type="InterPro" id="IPR051448">
    <property type="entry name" value="CdaR-like_regulators"/>
</dbReference>
<dbReference type="PANTHER" id="PTHR33744:SF1">
    <property type="entry name" value="DNA-BINDING TRANSCRIPTIONAL ACTIVATOR ADER"/>
    <property type="match status" value="1"/>
</dbReference>
<evidence type="ECO:0000259" key="2">
    <source>
        <dbReference type="Pfam" id="PF07905"/>
    </source>
</evidence>
<evidence type="ECO:0000256" key="1">
    <source>
        <dbReference type="ARBA" id="ARBA00006754"/>
    </source>
</evidence>
<evidence type="ECO:0000259" key="3">
    <source>
        <dbReference type="Pfam" id="PF13556"/>
    </source>
</evidence>
<dbReference type="Pfam" id="PF13556">
    <property type="entry name" value="HTH_30"/>
    <property type="match status" value="1"/>
</dbReference>
<reference evidence="5 6" key="1">
    <citation type="submission" date="2023-10" db="EMBL/GenBank/DDBJ databases">
        <title>Development of a sustainable strategy for remediation of hydrocarbon-contaminated territories based on the waste exchange concept.</title>
        <authorList>
            <person name="Krivoruchko A."/>
        </authorList>
    </citation>
    <scope>NUCLEOTIDE SEQUENCE [LARGE SCALE GENOMIC DNA]</scope>
    <source>
        <strain evidence="5 6">IEGM 60</strain>
    </source>
</reference>
<dbReference type="RefSeq" id="WP_317571530.1">
    <property type="nucleotide sequence ID" value="NZ_JAWLKA010000039.1"/>
</dbReference>
<dbReference type="Pfam" id="PF07905">
    <property type="entry name" value="PucR"/>
    <property type="match status" value="1"/>
</dbReference>
<evidence type="ECO:0000313" key="5">
    <source>
        <dbReference type="EMBL" id="MDV6286496.1"/>
    </source>
</evidence>
<feature type="domain" description="Purine catabolism PurC-like" evidence="2">
    <location>
        <begin position="11"/>
        <end position="124"/>
    </location>
</feature>